<protein>
    <submittedName>
        <fullName evidence="1">Uncharacterized protein</fullName>
    </submittedName>
</protein>
<proteinExistence type="predicted"/>
<name>A0A8H6A211_PETAA</name>
<comment type="caution">
    <text evidence="1">The sequence shown here is derived from an EMBL/GenBank/DDBJ whole genome shotgun (WGS) entry which is preliminary data.</text>
</comment>
<sequence>MAAASEAHVFIARLPLLAENTQPVILGTTVSLKSVVRRITEYDDGIHPSNDICRESVPIPQDKGGVQTDWKDSSSFNLVGGSVVLAVMVAMMEEATTGSRPTIHDM</sequence>
<dbReference type="EMBL" id="SPNV01000162">
    <property type="protein sequence ID" value="KAF5859509.1"/>
    <property type="molecule type" value="Genomic_DNA"/>
</dbReference>
<evidence type="ECO:0000313" key="1">
    <source>
        <dbReference type="EMBL" id="KAF5859509.1"/>
    </source>
</evidence>
<evidence type="ECO:0000313" key="2">
    <source>
        <dbReference type="Proteomes" id="UP000541154"/>
    </source>
</evidence>
<organism evidence="1 2">
    <name type="scientific">Petromyces alliaceus</name>
    <name type="common">Aspergillus alliaceus</name>
    <dbReference type="NCBI Taxonomy" id="209559"/>
    <lineage>
        <taxon>Eukaryota</taxon>
        <taxon>Fungi</taxon>
        <taxon>Dikarya</taxon>
        <taxon>Ascomycota</taxon>
        <taxon>Pezizomycotina</taxon>
        <taxon>Eurotiomycetes</taxon>
        <taxon>Eurotiomycetidae</taxon>
        <taxon>Eurotiales</taxon>
        <taxon>Aspergillaceae</taxon>
        <taxon>Aspergillus</taxon>
        <taxon>Aspergillus subgen. Circumdati</taxon>
    </lineage>
</organism>
<reference evidence="1 2" key="1">
    <citation type="submission" date="2019-04" db="EMBL/GenBank/DDBJ databases">
        <title>Aspergillus burnettii sp. nov., novel species from soil in southeast Queensland.</title>
        <authorList>
            <person name="Gilchrist C.L.M."/>
            <person name="Pitt J.I."/>
            <person name="Lange L."/>
            <person name="Lacey H.J."/>
            <person name="Vuong D."/>
            <person name="Midgley D.J."/>
            <person name="Greenfield P."/>
            <person name="Bradbury M."/>
            <person name="Lacey E."/>
            <person name="Busk P.K."/>
            <person name="Pilgaard B."/>
            <person name="Chooi Y.H."/>
            <person name="Piggott A.M."/>
        </authorList>
    </citation>
    <scope>NUCLEOTIDE SEQUENCE [LARGE SCALE GENOMIC DNA]</scope>
    <source>
        <strain evidence="1 2">FRR 5400</strain>
    </source>
</reference>
<dbReference type="AlphaFoldDB" id="A0A8H6A211"/>
<gene>
    <name evidence="1" type="ORF">ETB97_002810</name>
</gene>
<dbReference type="Proteomes" id="UP000541154">
    <property type="component" value="Unassembled WGS sequence"/>
</dbReference>
<keyword evidence="2" id="KW-1185">Reference proteome</keyword>
<accession>A0A8H6A211</accession>